<dbReference type="InterPro" id="IPR044855">
    <property type="entry name" value="CoA-Trfase_III_dom3_sf"/>
</dbReference>
<dbReference type="InterPro" id="IPR050483">
    <property type="entry name" value="CoA-transferase_III_domain"/>
</dbReference>
<dbReference type="EMBL" id="JACCEW010000001">
    <property type="protein sequence ID" value="NYT35968.1"/>
    <property type="molecule type" value="Genomic_DNA"/>
</dbReference>
<comment type="caution">
    <text evidence="2">The sequence shown here is derived from an EMBL/GenBank/DDBJ whole genome shotgun (WGS) entry which is preliminary data.</text>
</comment>
<dbReference type="PANTHER" id="PTHR48207:SF3">
    <property type="entry name" value="SUCCINATE--HYDROXYMETHYLGLUTARATE COA-TRANSFERASE"/>
    <property type="match status" value="1"/>
</dbReference>
<dbReference type="PANTHER" id="PTHR48207">
    <property type="entry name" value="SUCCINATE--HYDROXYMETHYLGLUTARATE COA-TRANSFERASE"/>
    <property type="match status" value="1"/>
</dbReference>
<evidence type="ECO:0000313" key="3">
    <source>
        <dbReference type="Proteomes" id="UP000580517"/>
    </source>
</evidence>
<evidence type="ECO:0000313" key="2">
    <source>
        <dbReference type="EMBL" id="NYT35968.1"/>
    </source>
</evidence>
<dbReference type="Gene3D" id="3.40.50.10540">
    <property type="entry name" value="Crotonobetainyl-coa:carnitine coa-transferase, domain 1"/>
    <property type="match status" value="1"/>
</dbReference>
<protein>
    <submittedName>
        <fullName evidence="2">CoA transferase</fullName>
    </submittedName>
</protein>
<dbReference type="Gene3D" id="3.30.1540.10">
    <property type="entry name" value="formyl-coa transferase, domain 3"/>
    <property type="match status" value="1"/>
</dbReference>
<keyword evidence="3" id="KW-1185">Reference proteome</keyword>
<proteinExistence type="predicted"/>
<evidence type="ECO:0000256" key="1">
    <source>
        <dbReference type="ARBA" id="ARBA00022679"/>
    </source>
</evidence>
<dbReference type="OrthoDB" id="5294844at2"/>
<name>A0A853F821_9BURK</name>
<dbReference type="Proteomes" id="UP000580517">
    <property type="component" value="Unassembled WGS sequence"/>
</dbReference>
<dbReference type="Pfam" id="PF02515">
    <property type="entry name" value="CoA_transf_3"/>
    <property type="match status" value="1"/>
</dbReference>
<organism evidence="2 3">
    <name type="scientific">Allopusillimonas soli</name>
    <dbReference type="NCBI Taxonomy" id="659016"/>
    <lineage>
        <taxon>Bacteria</taxon>
        <taxon>Pseudomonadati</taxon>
        <taxon>Pseudomonadota</taxon>
        <taxon>Betaproteobacteria</taxon>
        <taxon>Burkholderiales</taxon>
        <taxon>Alcaligenaceae</taxon>
        <taxon>Allopusillimonas</taxon>
    </lineage>
</organism>
<sequence>MRPLEGTRIVDLSKVVAGPLCAQYLGDLGADVIKVEPPGVGDDTRAWLPKKQGESATFLAVNHNKRSIAVDLKTEQGRAIVHELVKRADVVIQGFGAGTAQRLHVDYDTLRTINERLIYCEISGYGRNGPMGGEPGYDVMLQAFSGMLSTIGQKDGTVARVSFSPVDMGTGMHAVSGILAALLNRSTTGKGAYVEVSLLDTAMGYMSYMAHNFWASGRVPSPQGTAHPSLCPYQAFRTQDGQIMLGVGNDRLWQRFCREAGLQAHMDAPEFATNENRVAHFDQTCDLVQARLLEDTTASWLLRLQAAGVPSAPLHTLDQALGHEQLQARGLVVSSEHATLGDVQHIAYPVAFDHQPRTPRRAPPVLGEHTREILAEIGIDDIDALLAGKIVAS</sequence>
<dbReference type="InterPro" id="IPR003673">
    <property type="entry name" value="CoA-Trfase_fam_III"/>
</dbReference>
<gene>
    <name evidence="2" type="ORF">H0A68_03720</name>
</gene>
<dbReference type="GO" id="GO:0008410">
    <property type="term" value="F:CoA-transferase activity"/>
    <property type="evidence" value="ECO:0007669"/>
    <property type="project" value="TreeGrafter"/>
</dbReference>
<reference evidence="2 3" key="1">
    <citation type="submission" date="2020-07" db="EMBL/GenBank/DDBJ databases">
        <title>Taxonomic revisions and descriptions of new bacterial species based on genomic comparisons in the high-G+C-content subgroup of the family Alcaligenaceae.</title>
        <authorList>
            <person name="Szabo A."/>
            <person name="Felfoldi T."/>
        </authorList>
    </citation>
    <scope>NUCLEOTIDE SEQUENCE [LARGE SCALE GENOMIC DNA]</scope>
    <source>
        <strain evidence="2 3">DSM 25264</strain>
    </source>
</reference>
<accession>A0A853F821</accession>
<dbReference type="SUPFAM" id="SSF89796">
    <property type="entry name" value="CoA-transferase family III (CaiB/BaiF)"/>
    <property type="match status" value="1"/>
</dbReference>
<dbReference type="InterPro" id="IPR023606">
    <property type="entry name" value="CoA-Trfase_III_dom_1_sf"/>
</dbReference>
<dbReference type="AlphaFoldDB" id="A0A853F821"/>
<keyword evidence="1 2" id="KW-0808">Transferase</keyword>
<dbReference type="RefSeq" id="WP_129967890.1">
    <property type="nucleotide sequence ID" value="NZ_JACCEW010000001.1"/>
</dbReference>